<protein>
    <recommendedName>
        <fullName evidence="4">ASX DEUBAD domain-containing protein</fullName>
    </recommendedName>
</protein>
<dbReference type="GeneID" id="87958890"/>
<evidence type="ECO:0000256" key="1">
    <source>
        <dbReference type="SAM" id="MobiDB-lite"/>
    </source>
</evidence>
<evidence type="ECO:0008006" key="4">
    <source>
        <dbReference type="Google" id="ProtNLM"/>
    </source>
</evidence>
<dbReference type="Proteomes" id="UP001329825">
    <property type="component" value="Chromosome 9"/>
</dbReference>
<gene>
    <name evidence="2" type="ORF">IL334_006760</name>
</gene>
<proteinExistence type="predicted"/>
<keyword evidence="3" id="KW-1185">Reference proteome</keyword>
<sequence length="351" mass="39614">MHHVQKEEIADENAITEEFKDLEYLLSDEVLDPPELPWKYDIQDLNWGSPNDANTRFSTVPPDIQDSTRANPVDQLPADSSEVHYTTSNHTYSHVDQRDVAPSVGTGLSGGLPLASSENDGYSIDTVRYASLRDNQQQNTLKRPIDTVENYTAPMHSMSIPPNKRRLSQSFNDLDPPDPEILQNSENRGSARIVAGFSQRPFERKIANTLLFGKPKTTVGILKCIDQDTGLFTRSRIDDVTIPQDSNNASVTSLAGLEDGLLCWSSELNSIIPQETFVDQFGERLPWRSTLKYTEIKLENQGEGDVRTALWKKFNDDHKGRRTYSGLWKFFLNKDRYTSIVPCSAEIETSE</sequence>
<name>A0ABZ1D8Z8_9TREE</name>
<organism evidence="2 3">
    <name type="scientific">Kwoniella shivajii</name>
    <dbReference type="NCBI Taxonomy" id="564305"/>
    <lineage>
        <taxon>Eukaryota</taxon>
        <taxon>Fungi</taxon>
        <taxon>Dikarya</taxon>
        <taxon>Basidiomycota</taxon>
        <taxon>Agaricomycotina</taxon>
        <taxon>Tremellomycetes</taxon>
        <taxon>Tremellales</taxon>
        <taxon>Cryptococcaceae</taxon>
        <taxon>Kwoniella</taxon>
    </lineage>
</organism>
<dbReference type="RefSeq" id="XP_062794508.1">
    <property type="nucleotide sequence ID" value="XM_062938457.1"/>
</dbReference>
<evidence type="ECO:0000313" key="3">
    <source>
        <dbReference type="Proteomes" id="UP001329825"/>
    </source>
</evidence>
<accession>A0ABZ1D8Z8</accession>
<dbReference type="EMBL" id="CP141889">
    <property type="protein sequence ID" value="WRT69769.1"/>
    <property type="molecule type" value="Genomic_DNA"/>
</dbReference>
<evidence type="ECO:0000313" key="2">
    <source>
        <dbReference type="EMBL" id="WRT69769.1"/>
    </source>
</evidence>
<feature type="region of interest" description="Disordered" evidence="1">
    <location>
        <begin position="53"/>
        <end position="78"/>
    </location>
</feature>
<reference evidence="2 3" key="1">
    <citation type="submission" date="2024-01" db="EMBL/GenBank/DDBJ databases">
        <title>Comparative genomics of Cryptococcus and Kwoniella reveals pathogenesis evolution and contrasting modes of karyotype evolution via chromosome fusion or intercentromeric recombination.</title>
        <authorList>
            <person name="Coelho M.A."/>
            <person name="David-Palma M."/>
            <person name="Shea T."/>
            <person name="Bowers K."/>
            <person name="McGinley-Smith S."/>
            <person name="Mohammad A.W."/>
            <person name="Gnirke A."/>
            <person name="Yurkov A.M."/>
            <person name="Nowrousian M."/>
            <person name="Sun S."/>
            <person name="Cuomo C.A."/>
            <person name="Heitman J."/>
        </authorList>
    </citation>
    <scope>NUCLEOTIDE SEQUENCE [LARGE SCALE GENOMIC DNA]</scope>
    <source>
        <strain evidence="2">CBS 11374</strain>
    </source>
</reference>